<evidence type="ECO:0000313" key="3">
    <source>
        <dbReference type="Proteomes" id="UP000192739"/>
    </source>
</evidence>
<feature type="compositionally biased region" description="Low complexity" evidence="1">
    <location>
        <begin position="50"/>
        <end position="59"/>
    </location>
</feature>
<keyword evidence="3" id="KW-1185">Reference proteome</keyword>
<dbReference type="EMBL" id="MVHT01000090">
    <property type="protein sequence ID" value="ORA96673.1"/>
    <property type="molecule type" value="Genomic_DNA"/>
</dbReference>
<comment type="caution">
    <text evidence="2">The sequence shown here is derived from an EMBL/GenBank/DDBJ whole genome shotgun (WGS) entry which is preliminary data.</text>
</comment>
<feature type="compositionally biased region" description="Basic and acidic residues" evidence="1">
    <location>
        <begin position="76"/>
        <end position="95"/>
    </location>
</feature>
<proteinExistence type="predicted"/>
<protein>
    <submittedName>
        <fullName evidence="2">Uncharacterized protein</fullName>
    </submittedName>
</protein>
<dbReference type="AlphaFoldDB" id="A0A1T3W0V8"/>
<reference evidence="2 3" key="1">
    <citation type="submission" date="2017-02" db="EMBL/GenBank/DDBJ databases">
        <title>The new phylogeny of genus Mycobacterium.</title>
        <authorList>
            <person name="Tortoli E."/>
            <person name="Trovato A."/>
            <person name="Cirillo D.M."/>
        </authorList>
    </citation>
    <scope>NUCLEOTIDE SEQUENCE [LARGE SCALE GENOMIC DNA]</scope>
    <source>
        <strain evidence="2 3">DSM 44049</strain>
    </source>
</reference>
<sequence length="95" mass="10059">MATTDALADPLVSSLAALLSVPLTELYALLWRVGVVEIVEPVPARPSPSRPRSGPADPDFPALGSAHPSPLLRQPRRPDLEPTRGGRSECTRAIG</sequence>
<evidence type="ECO:0000256" key="1">
    <source>
        <dbReference type="SAM" id="MobiDB-lite"/>
    </source>
</evidence>
<dbReference type="NCBIfam" id="NF040653">
    <property type="entry name" value="Rv1535_dom"/>
    <property type="match status" value="1"/>
</dbReference>
<feature type="region of interest" description="Disordered" evidence="1">
    <location>
        <begin position="42"/>
        <end position="95"/>
    </location>
</feature>
<accession>A0A1T3W0V8</accession>
<name>A0A1T3W0V8_MYCIE</name>
<organism evidence="2 3">
    <name type="scientific">Mycobacterium intermedium</name>
    <dbReference type="NCBI Taxonomy" id="28445"/>
    <lineage>
        <taxon>Bacteria</taxon>
        <taxon>Bacillati</taxon>
        <taxon>Actinomycetota</taxon>
        <taxon>Actinomycetes</taxon>
        <taxon>Mycobacteriales</taxon>
        <taxon>Mycobacteriaceae</taxon>
        <taxon>Mycobacterium</taxon>
        <taxon>Mycobacterium simiae complex</taxon>
    </lineage>
</organism>
<evidence type="ECO:0000313" key="2">
    <source>
        <dbReference type="EMBL" id="ORA96673.1"/>
    </source>
</evidence>
<dbReference type="Proteomes" id="UP000192739">
    <property type="component" value="Unassembled WGS sequence"/>
</dbReference>
<gene>
    <name evidence="2" type="ORF">BST27_24645</name>
</gene>